<evidence type="ECO:0000256" key="1">
    <source>
        <dbReference type="ARBA" id="ARBA00004123"/>
    </source>
</evidence>
<dbReference type="OrthoDB" id="541719at2759"/>
<dbReference type="Pfam" id="PF23233">
    <property type="entry name" value="HAT_Syf1_CNRKL1_N"/>
    <property type="match status" value="1"/>
</dbReference>
<keyword evidence="7" id="KW-0539">Nucleus</keyword>
<evidence type="ECO:0000256" key="7">
    <source>
        <dbReference type="ARBA" id="ARBA00023242"/>
    </source>
</evidence>
<dbReference type="GO" id="GO:0000245">
    <property type="term" value="P:spliceosomal complex assembly"/>
    <property type="evidence" value="ECO:0007669"/>
    <property type="project" value="TreeGrafter"/>
</dbReference>
<evidence type="ECO:0000256" key="6">
    <source>
        <dbReference type="ARBA" id="ARBA00023187"/>
    </source>
</evidence>
<dbReference type="PANTHER" id="PTHR11246:SF3">
    <property type="entry name" value="CROOKED NECK-LIKE PROTEIN 1"/>
    <property type="match status" value="1"/>
</dbReference>
<accession>A0A0V0QJ20</accession>
<dbReference type="FunCoup" id="A0A0V0QJ20">
    <property type="interactions" value="353"/>
</dbReference>
<gene>
    <name evidence="12" type="ORF">PPERSA_07682</name>
</gene>
<sequence length="681" mass="83053">MSKIINMKLPSILNKGENHIQITAEQLLKNAEMHREQKIIKTDDRIRDEEELNSVKESRRKQFEQKCNAQRYFIGHWIKYAQWEESLQEFRRARSVYERALELDYKNVGLWLKYIEMEMKHKFINHARNVFERAIDILPRVDQFWFKYAYMEEILGEYQKARAVFQRWMEWNPAEKAWMAFLSFEQRMNEEENCRKIMYQFMDAHPKLSTYLKVAKFEIKSKNFDQARQVLEQTLEDLGQEALKEEYFVFFANFETKNKEFDRAREIYRFGLENIPKEKSKKLYTDYLTFEKQFGKKDEIDDLIFSQRRIHYKQLIEQNSNNYDAWFDLVNLEIATNHYNRTVETFEAAVKQVPPIAEKRYWRRYIYLWYTYAVYEEYDQNNIEKSQQIFERALKVVPHKMFTFSKLWIMYANQQLRAENLEMARKIYGVAIGKCPTEKIFNSYIEMEMQLANVDKVRQLYQRYAEIFKDNPTPWIRWAELERSLDEKERYRGIFEIAINNNQIDMPETLWKAYIDNEIEEQEYNNVRELYERLLDRTQHVKVWLSYAQFEQSLGEKERCRAILQRGEDLLKKEDSKEERAILLENWKEIEVSFGDQKEIEAIKKKQPQRIIKKRKIISYLEDGSLDEDAGQEEYYDYIFPGDKNANGILKMMERAKMFKKEKLLQERQEKEQQQQNKEQE</sequence>
<name>A0A0V0QJ20_PSEPJ</name>
<evidence type="ECO:0000256" key="3">
    <source>
        <dbReference type="ARBA" id="ARBA00022664"/>
    </source>
</evidence>
<dbReference type="GO" id="GO:0071007">
    <property type="term" value="C:U2-type catalytic step 2 spliceosome"/>
    <property type="evidence" value="ECO:0007669"/>
    <property type="project" value="TreeGrafter"/>
</dbReference>
<comment type="subcellular location">
    <subcellularLocation>
        <location evidence="1">Nucleus</location>
    </subcellularLocation>
</comment>
<keyword evidence="6" id="KW-0508">mRNA splicing</keyword>
<comment type="caution">
    <text evidence="12">The sequence shown here is derived from an EMBL/GenBank/DDBJ whole genome shotgun (WGS) entry which is preliminary data.</text>
</comment>
<dbReference type="SUPFAM" id="SSF48452">
    <property type="entry name" value="TPR-like"/>
    <property type="match status" value="1"/>
</dbReference>
<evidence type="ECO:0000256" key="4">
    <source>
        <dbReference type="ARBA" id="ARBA00022728"/>
    </source>
</evidence>
<evidence type="ECO:0000259" key="11">
    <source>
        <dbReference type="Pfam" id="PF23233"/>
    </source>
</evidence>
<dbReference type="Gene3D" id="1.25.40.10">
    <property type="entry name" value="Tetratricopeptide repeat domain"/>
    <property type="match status" value="3"/>
</dbReference>
<evidence type="ECO:0000256" key="5">
    <source>
        <dbReference type="ARBA" id="ARBA00022737"/>
    </source>
</evidence>
<dbReference type="InterPro" id="IPR003107">
    <property type="entry name" value="HAT"/>
</dbReference>
<dbReference type="FunFam" id="1.25.40.10:FF:000075">
    <property type="entry name" value="Crooked neck pre-mRNA-splicing factor 1"/>
    <property type="match status" value="1"/>
</dbReference>
<keyword evidence="5" id="KW-0677">Repeat</keyword>
<dbReference type="AlphaFoldDB" id="A0A0V0QJ20"/>
<dbReference type="InterPro" id="IPR055430">
    <property type="entry name" value="HAT_Syf1_CNRKL1_C"/>
</dbReference>
<dbReference type="InParanoid" id="A0A0V0QJ20"/>
<evidence type="ECO:0000256" key="9">
    <source>
        <dbReference type="SAM" id="Coils"/>
    </source>
</evidence>
<dbReference type="GO" id="GO:0071011">
    <property type="term" value="C:precatalytic spliceosome"/>
    <property type="evidence" value="ECO:0007669"/>
    <property type="project" value="TreeGrafter"/>
</dbReference>
<dbReference type="Pfam" id="PF23231">
    <property type="entry name" value="HAT_Syf1_CNRKL1_C"/>
    <property type="match status" value="1"/>
</dbReference>
<dbReference type="Proteomes" id="UP000054937">
    <property type="component" value="Unassembled WGS sequence"/>
</dbReference>
<evidence type="ECO:0008006" key="14">
    <source>
        <dbReference type="Google" id="ProtNLM"/>
    </source>
</evidence>
<dbReference type="GO" id="GO:0071014">
    <property type="term" value="C:post-mRNA release spliceosomal complex"/>
    <property type="evidence" value="ECO:0007669"/>
    <property type="project" value="TreeGrafter"/>
</dbReference>
<feature type="domain" description="Pre-mRNA-splicing factor Syf1/CRNKL1-like C-terminal HAT-repeats" evidence="10">
    <location>
        <begin position="359"/>
        <end position="530"/>
    </location>
</feature>
<dbReference type="InterPro" id="IPR055433">
    <property type="entry name" value="HAT_Syf1-like_N"/>
</dbReference>
<evidence type="ECO:0000256" key="2">
    <source>
        <dbReference type="ARBA" id="ARBA00008644"/>
    </source>
</evidence>
<dbReference type="GO" id="GO:0000974">
    <property type="term" value="C:Prp19 complex"/>
    <property type="evidence" value="ECO:0007669"/>
    <property type="project" value="TreeGrafter"/>
</dbReference>
<reference evidence="12 13" key="1">
    <citation type="journal article" date="2015" name="Sci. Rep.">
        <title>Genome of the facultative scuticociliatosis pathogen Pseudocohnilembus persalinus provides insight into its virulence through horizontal gene transfer.</title>
        <authorList>
            <person name="Xiong J."/>
            <person name="Wang G."/>
            <person name="Cheng J."/>
            <person name="Tian M."/>
            <person name="Pan X."/>
            <person name="Warren A."/>
            <person name="Jiang C."/>
            <person name="Yuan D."/>
            <person name="Miao W."/>
        </authorList>
    </citation>
    <scope>NUCLEOTIDE SEQUENCE [LARGE SCALE GENOMIC DNA]</scope>
    <source>
        <strain evidence="12">36N120E</strain>
    </source>
</reference>
<dbReference type="SMART" id="SM00386">
    <property type="entry name" value="HAT"/>
    <property type="match status" value="14"/>
</dbReference>
<organism evidence="12 13">
    <name type="scientific">Pseudocohnilembus persalinus</name>
    <name type="common">Ciliate</name>
    <dbReference type="NCBI Taxonomy" id="266149"/>
    <lineage>
        <taxon>Eukaryota</taxon>
        <taxon>Sar</taxon>
        <taxon>Alveolata</taxon>
        <taxon>Ciliophora</taxon>
        <taxon>Intramacronucleata</taxon>
        <taxon>Oligohymenophorea</taxon>
        <taxon>Scuticociliatia</taxon>
        <taxon>Philasterida</taxon>
        <taxon>Pseudocohnilembidae</taxon>
        <taxon>Pseudocohnilembus</taxon>
    </lineage>
</organism>
<dbReference type="InterPro" id="IPR045075">
    <property type="entry name" value="Syf1-like"/>
</dbReference>
<dbReference type="PANTHER" id="PTHR11246">
    <property type="entry name" value="PRE-MRNA SPLICING FACTOR"/>
    <property type="match status" value="1"/>
</dbReference>
<keyword evidence="3" id="KW-0507">mRNA processing</keyword>
<protein>
    <recommendedName>
        <fullName evidence="14">Suppressor of forked domain-containing protein</fullName>
    </recommendedName>
</protein>
<evidence type="ECO:0000256" key="8">
    <source>
        <dbReference type="ARBA" id="ARBA00037040"/>
    </source>
</evidence>
<keyword evidence="9" id="KW-0175">Coiled coil</keyword>
<dbReference type="OMA" id="HIKVWIS"/>
<evidence type="ECO:0000313" key="12">
    <source>
        <dbReference type="EMBL" id="KRX02037.1"/>
    </source>
</evidence>
<feature type="coiled-coil region" evidence="9">
    <location>
        <begin position="46"/>
        <end position="100"/>
    </location>
</feature>
<keyword evidence="4" id="KW-0747">Spliceosome</keyword>
<proteinExistence type="inferred from homology"/>
<comment type="similarity">
    <text evidence="2">Belongs to the crooked-neck family.</text>
</comment>
<feature type="domain" description="Pre-mRNA-splicing factor Syf1-like N-terminal HAT-repeats" evidence="11">
    <location>
        <begin position="62"/>
        <end position="206"/>
    </location>
</feature>
<dbReference type="InterPro" id="IPR011990">
    <property type="entry name" value="TPR-like_helical_dom_sf"/>
</dbReference>
<evidence type="ECO:0000259" key="10">
    <source>
        <dbReference type="Pfam" id="PF23231"/>
    </source>
</evidence>
<evidence type="ECO:0000313" key="13">
    <source>
        <dbReference type="Proteomes" id="UP000054937"/>
    </source>
</evidence>
<keyword evidence="13" id="KW-1185">Reference proteome</keyword>
<comment type="function">
    <text evidence="8">Involved in pre-mRNA splicing and cell cycle progression. Required for the spliceosome assembly and initiation of the DNA replication.</text>
</comment>
<dbReference type="EMBL" id="LDAU01000159">
    <property type="protein sequence ID" value="KRX02037.1"/>
    <property type="molecule type" value="Genomic_DNA"/>
</dbReference>